<name>A0A852WCR8_PSEA5</name>
<feature type="compositionally biased region" description="Low complexity" evidence="1">
    <location>
        <begin position="48"/>
        <end position="57"/>
    </location>
</feature>
<feature type="compositionally biased region" description="Basic and acidic residues" evidence="1">
    <location>
        <begin position="33"/>
        <end position="44"/>
    </location>
</feature>
<accession>A0A852WCR8</accession>
<organism evidence="2 3">
    <name type="scientific">Pseudonocardia alni</name>
    <name type="common">Amycolata alni</name>
    <dbReference type="NCBI Taxonomy" id="33907"/>
    <lineage>
        <taxon>Bacteria</taxon>
        <taxon>Bacillati</taxon>
        <taxon>Actinomycetota</taxon>
        <taxon>Actinomycetes</taxon>
        <taxon>Pseudonocardiales</taxon>
        <taxon>Pseudonocardiaceae</taxon>
        <taxon>Pseudonocardia</taxon>
    </lineage>
</organism>
<proteinExistence type="predicted"/>
<dbReference type="EMBL" id="JACCCZ010000001">
    <property type="protein sequence ID" value="NYG04085.1"/>
    <property type="molecule type" value="Genomic_DNA"/>
</dbReference>
<dbReference type="Proteomes" id="UP000549695">
    <property type="component" value="Unassembled WGS sequence"/>
</dbReference>
<reference evidence="2 3" key="1">
    <citation type="submission" date="2020-07" db="EMBL/GenBank/DDBJ databases">
        <title>Sequencing the genomes of 1000 actinobacteria strains.</title>
        <authorList>
            <person name="Klenk H.-P."/>
        </authorList>
    </citation>
    <scope>NUCLEOTIDE SEQUENCE [LARGE SCALE GENOMIC DNA]</scope>
    <source>
        <strain evidence="2 3">DSM 44749</strain>
    </source>
</reference>
<keyword evidence="3" id="KW-1185">Reference proteome</keyword>
<feature type="compositionally biased region" description="Basic and acidic residues" evidence="1">
    <location>
        <begin position="1"/>
        <end position="26"/>
    </location>
</feature>
<dbReference type="RefSeq" id="WP_179762054.1">
    <property type="nucleotide sequence ID" value="NZ_BAAAJZ010000003.1"/>
</dbReference>
<protein>
    <submittedName>
        <fullName evidence="2">Uncharacterized protein</fullName>
    </submittedName>
</protein>
<comment type="caution">
    <text evidence="2">The sequence shown here is derived from an EMBL/GenBank/DDBJ whole genome shotgun (WGS) entry which is preliminary data.</text>
</comment>
<evidence type="ECO:0000256" key="1">
    <source>
        <dbReference type="SAM" id="MobiDB-lite"/>
    </source>
</evidence>
<evidence type="ECO:0000313" key="2">
    <source>
        <dbReference type="EMBL" id="NYG04085.1"/>
    </source>
</evidence>
<dbReference type="AlphaFoldDB" id="A0A852WCR8"/>
<evidence type="ECO:0000313" key="3">
    <source>
        <dbReference type="Proteomes" id="UP000549695"/>
    </source>
</evidence>
<dbReference type="GeneID" id="98054058"/>
<gene>
    <name evidence="2" type="ORF">HDA37_004370</name>
</gene>
<sequence>MKRETSLRARRGDGRLSGHEEAERLRAAYGCRELQRRDEVGHDDETGEAASESSSAS</sequence>
<feature type="region of interest" description="Disordered" evidence="1">
    <location>
        <begin position="1"/>
        <end position="57"/>
    </location>
</feature>